<reference evidence="2 3" key="1">
    <citation type="submission" date="2015-01" db="EMBL/GenBank/DDBJ databases">
        <title>Draft genome of the acidophilic iron oxidizer Acidithrix ferrooxidans strain Py-F3.</title>
        <authorList>
            <person name="Poehlein A."/>
            <person name="Eisen S."/>
            <person name="Schloemann M."/>
            <person name="Johnson B.D."/>
            <person name="Daniel R."/>
            <person name="Muehling M."/>
        </authorList>
    </citation>
    <scope>NUCLEOTIDE SEQUENCE [LARGE SCALE GENOMIC DNA]</scope>
    <source>
        <strain evidence="2 3">Py-F3</strain>
    </source>
</reference>
<keyword evidence="1" id="KW-1133">Transmembrane helix</keyword>
<evidence type="ECO:0000313" key="2">
    <source>
        <dbReference type="EMBL" id="KJF18604.1"/>
    </source>
</evidence>
<keyword evidence="1" id="KW-0472">Membrane</keyword>
<keyword evidence="1" id="KW-0812">Transmembrane</keyword>
<keyword evidence="3" id="KW-1185">Reference proteome</keyword>
<dbReference type="AlphaFoldDB" id="A0A0D8HL61"/>
<sequence length="59" mass="6805">MQYKTDECGGFIFSLVLVLIKLNYRIRFVLIGILATLVRIRDLVMILYRFLAKVGLIGD</sequence>
<gene>
    <name evidence="2" type="ORF">AXFE_05550</name>
</gene>
<dbReference type="Proteomes" id="UP000032360">
    <property type="component" value="Unassembled WGS sequence"/>
</dbReference>
<evidence type="ECO:0000313" key="3">
    <source>
        <dbReference type="Proteomes" id="UP000032360"/>
    </source>
</evidence>
<comment type="caution">
    <text evidence="2">The sequence shown here is derived from an EMBL/GenBank/DDBJ whole genome shotgun (WGS) entry which is preliminary data.</text>
</comment>
<proteinExistence type="predicted"/>
<protein>
    <submittedName>
        <fullName evidence="2">Uncharacterized protein</fullName>
    </submittedName>
</protein>
<feature type="transmembrane region" description="Helical" evidence="1">
    <location>
        <begin position="12"/>
        <end position="38"/>
    </location>
</feature>
<name>A0A0D8HL61_9ACTN</name>
<accession>A0A0D8HL61</accession>
<evidence type="ECO:0000256" key="1">
    <source>
        <dbReference type="SAM" id="Phobius"/>
    </source>
</evidence>
<organism evidence="2 3">
    <name type="scientific">Acidithrix ferrooxidans</name>
    <dbReference type="NCBI Taxonomy" id="1280514"/>
    <lineage>
        <taxon>Bacteria</taxon>
        <taxon>Bacillati</taxon>
        <taxon>Actinomycetota</taxon>
        <taxon>Acidimicrobiia</taxon>
        <taxon>Acidimicrobiales</taxon>
        <taxon>Acidimicrobiaceae</taxon>
        <taxon>Acidithrix</taxon>
    </lineage>
</organism>
<dbReference type="EMBL" id="JXYS01000012">
    <property type="protein sequence ID" value="KJF18604.1"/>
    <property type="molecule type" value="Genomic_DNA"/>
</dbReference>